<dbReference type="AlphaFoldDB" id="A0A9W8A5T5"/>
<keyword evidence="5" id="KW-0862">Zinc</keyword>
<dbReference type="GO" id="GO:0005829">
    <property type="term" value="C:cytosol"/>
    <property type="evidence" value="ECO:0007669"/>
    <property type="project" value="TreeGrafter"/>
</dbReference>
<feature type="domain" description="Peptidase M16 middle/third" evidence="10">
    <location>
        <begin position="402"/>
        <end position="688"/>
    </location>
</feature>
<feature type="domain" description="Peptidase M16 C-terminal" evidence="9">
    <location>
        <begin position="217"/>
        <end position="396"/>
    </location>
</feature>
<evidence type="ECO:0000256" key="6">
    <source>
        <dbReference type="ARBA" id="ARBA00023049"/>
    </source>
</evidence>
<dbReference type="EMBL" id="JANBPT010000451">
    <property type="protein sequence ID" value="KAJ1920193.1"/>
    <property type="molecule type" value="Genomic_DNA"/>
</dbReference>
<dbReference type="Proteomes" id="UP001150569">
    <property type="component" value="Unassembled WGS sequence"/>
</dbReference>
<dbReference type="InterPro" id="IPR007863">
    <property type="entry name" value="Peptidase_M16_C"/>
</dbReference>
<dbReference type="FunFam" id="3.30.830.10:FF:000004">
    <property type="entry name" value="Putative insulin-degrading enzyme"/>
    <property type="match status" value="1"/>
</dbReference>
<evidence type="ECO:0000259" key="10">
    <source>
        <dbReference type="Pfam" id="PF16187"/>
    </source>
</evidence>
<dbReference type="OrthoDB" id="952271at2759"/>
<evidence type="ECO:0000256" key="3">
    <source>
        <dbReference type="ARBA" id="ARBA00022723"/>
    </source>
</evidence>
<evidence type="ECO:0000259" key="11">
    <source>
        <dbReference type="Pfam" id="PF22456"/>
    </source>
</evidence>
<dbReference type="InterPro" id="IPR011249">
    <property type="entry name" value="Metalloenz_LuxS/M16"/>
</dbReference>
<dbReference type="PANTHER" id="PTHR43690">
    <property type="entry name" value="NARDILYSIN"/>
    <property type="match status" value="1"/>
</dbReference>
<keyword evidence="3" id="KW-0479">Metal-binding</keyword>
<feature type="region of interest" description="Disordered" evidence="7">
    <location>
        <begin position="1050"/>
        <end position="1098"/>
    </location>
</feature>
<evidence type="ECO:0000259" key="8">
    <source>
        <dbReference type="Pfam" id="PF00675"/>
    </source>
</evidence>
<dbReference type="PROSITE" id="PS00143">
    <property type="entry name" value="INSULINASE"/>
    <property type="match status" value="1"/>
</dbReference>
<dbReference type="FunFam" id="3.30.830.10:FF:000005">
    <property type="entry name" value="nardilysin isoform X1"/>
    <property type="match status" value="1"/>
</dbReference>
<evidence type="ECO:0000313" key="12">
    <source>
        <dbReference type="EMBL" id="KAJ1920193.1"/>
    </source>
</evidence>
<dbReference type="InterPro" id="IPR050626">
    <property type="entry name" value="Peptidase_M16"/>
</dbReference>
<dbReference type="GO" id="GO:0051603">
    <property type="term" value="P:proteolysis involved in protein catabolic process"/>
    <property type="evidence" value="ECO:0007669"/>
    <property type="project" value="TreeGrafter"/>
</dbReference>
<evidence type="ECO:0000256" key="7">
    <source>
        <dbReference type="SAM" id="MobiDB-lite"/>
    </source>
</evidence>
<sequence>MTAPTAPPPGFKLEHLTADPALSYYVYQTPLEQSFSDDREYRLIRLPNQLEALIIRAKPDEAIKSSAALTVQVGDFADPKDLPGLAHFCEHLLFMGTEKYPKENEYSEYLSNNGGNSNAYTDMNHTNYHFTVNSEYFEGALDRFAQFFLAPLFNQDCTDRELKAVDSEHKKNLQRDVWRQNQLLRSLTDPDHPMCNFGTGDIKTLKEIPERKGIDVRAELLKFHQTYYSANLMRLAVFGRDSLDQLTEWVVTKFSGVVNKDRPCPHYDTLPWKPEHLQRVVRSEAAQTSRSLTLTFPIKDFKPQYYCNPGYFAACLVGHEGHGSLMLYLKQRGWITNLSAGCSYSDVFGFDFFNIDVQLSPEGLRHTEEIVAATFEYLRLLHDNPIPEDFFERMRHMSQIEFRYSSKPDGDKYVTHLSSEMRFPWLLPEHLLSGTNLLREYRPDEIRDLLSYLNPDNFFVFILAKGLNLVNPQVEEHYGVHYTVEPVSAKLLARLKAIDRPNPAFHLPLPNDFIPQNLAVDKLNPDGPKQIGAHLLRADGRSRLWHKKDDRFGLPRGSINVVIHSPLANVSPYHAVRLDLLLTLWFDAMNEELYSAGEAGIGVGGNTTPDGISLRIAGFNDKLPYTLEYVLTQLRDFTVASDRFELMKENLVRRYEQFEFSSALSHASGHMDYLTLVNLWRPEERLAATRVITIEDLTVFHREFLRRLCPEILVFGNFTEEQALAVNTMTHAVLRAPGDPFTETEGATSRSIILPHGARLIRQDTHPNPKEQNAGIILACQIGMEQNFELRAHLKLASDMIFEPFFDQLRTKEALGYIVRSDVRTICSGLMFLDFVIQSEQSPVYLEARILTFLHNYVRQVEAMPAEKFEKHRDALIKEMSEPPRSIGQEAGQIFARIRDSTWEFDLRARDSANLQRLTQASLVAFLRKFLDPASQHFTKLSTHVFPAKHTMLPTSNPEYYHQTAETDGTANGTTQPGSGTVARTTTSPGCCPYTLSFLGFHAYLVHHHTRVPPQDLIAALRATPVRDGEDVDAMKALVEPLVNKYYEVPAPLEDKPKNPTETDGATTAMDTDQPDGASGSESDGEDETAAKPAAKKVPTGRAEGIAKVLADMVSEKVIGSFFDPQGILTTSPLIPPPAHDVPTDGADARASAIYETFSRLPYEPYVVPMADNNALILDPQQFKSCLNLTSSVLPYLNFKPKY</sequence>
<proteinExistence type="inferred from homology"/>
<dbReference type="InterPro" id="IPR054734">
    <property type="entry name" value="PqqF-like_C_4"/>
</dbReference>
<reference evidence="12" key="1">
    <citation type="submission" date="2022-07" db="EMBL/GenBank/DDBJ databases">
        <title>Phylogenomic reconstructions and comparative analyses of Kickxellomycotina fungi.</title>
        <authorList>
            <person name="Reynolds N.K."/>
            <person name="Stajich J.E."/>
            <person name="Barry K."/>
            <person name="Grigoriev I.V."/>
            <person name="Crous P."/>
            <person name="Smith M.E."/>
        </authorList>
    </citation>
    <scope>NUCLEOTIDE SEQUENCE</scope>
    <source>
        <strain evidence="12">RSA 861</strain>
    </source>
</reference>
<dbReference type="GO" id="GO:0004222">
    <property type="term" value="F:metalloendopeptidase activity"/>
    <property type="evidence" value="ECO:0007669"/>
    <property type="project" value="UniProtKB-EC"/>
</dbReference>
<feature type="compositionally biased region" description="Polar residues" evidence="7">
    <location>
        <begin position="1062"/>
        <end position="1071"/>
    </location>
</feature>
<evidence type="ECO:0000256" key="4">
    <source>
        <dbReference type="ARBA" id="ARBA00022801"/>
    </source>
</evidence>
<evidence type="ECO:0000259" key="9">
    <source>
        <dbReference type="Pfam" id="PF05193"/>
    </source>
</evidence>
<keyword evidence="6 12" id="KW-0482">Metalloprotease</keyword>
<keyword evidence="4 12" id="KW-0378">Hydrolase</keyword>
<dbReference type="InterPro" id="IPR032632">
    <property type="entry name" value="Peptidase_M16_M"/>
</dbReference>
<evidence type="ECO:0000313" key="13">
    <source>
        <dbReference type="Proteomes" id="UP001150569"/>
    </source>
</evidence>
<evidence type="ECO:0000256" key="5">
    <source>
        <dbReference type="ARBA" id="ARBA00022833"/>
    </source>
</evidence>
<dbReference type="Pfam" id="PF16187">
    <property type="entry name" value="Peptidase_M16_M"/>
    <property type="match status" value="1"/>
</dbReference>
<feature type="region of interest" description="Disordered" evidence="7">
    <location>
        <begin position="964"/>
        <end position="986"/>
    </location>
</feature>
<keyword evidence="2" id="KW-0645">Protease</keyword>
<dbReference type="GO" id="GO:0005739">
    <property type="term" value="C:mitochondrion"/>
    <property type="evidence" value="ECO:0007669"/>
    <property type="project" value="TreeGrafter"/>
</dbReference>
<dbReference type="SUPFAM" id="SSF63411">
    <property type="entry name" value="LuxS/MPP-like metallohydrolase"/>
    <property type="match status" value="4"/>
</dbReference>
<evidence type="ECO:0000256" key="2">
    <source>
        <dbReference type="ARBA" id="ARBA00022670"/>
    </source>
</evidence>
<dbReference type="GO" id="GO:0046872">
    <property type="term" value="F:metal ion binding"/>
    <property type="evidence" value="ECO:0007669"/>
    <property type="project" value="UniProtKB-KW"/>
</dbReference>
<dbReference type="InterPro" id="IPR011765">
    <property type="entry name" value="Pept_M16_N"/>
</dbReference>
<keyword evidence="13" id="KW-1185">Reference proteome</keyword>
<feature type="domain" description="Coenzyme PQQ synthesis protein F-like C-terminal lobe" evidence="11">
    <location>
        <begin position="797"/>
        <end position="893"/>
    </location>
</feature>
<accession>A0A9W8A5T5</accession>
<dbReference type="Pfam" id="PF05193">
    <property type="entry name" value="Peptidase_M16_C"/>
    <property type="match status" value="1"/>
</dbReference>
<gene>
    <name evidence="12" type="primary">STE23_4</name>
    <name evidence="12" type="ORF">IWQ60_007050</name>
</gene>
<organism evidence="12 13">
    <name type="scientific">Tieghemiomyces parasiticus</name>
    <dbReference type="NCBI Taxonomy" id="78921"/>
    <lineage>
        <taxon>Eukaryota</taxon>
        <taxon>Fungi</taxon>
        <taxon>Fungi incertae sedis</taxon>
        <taxon>Zoopagomycota</taxon>
        <taxon>Kickxellomycotina</taxon>
        <taxon>Dimargaritomycetes</taxon>
        <taxon>Dimargaritales</taxon>
        <taxon>Dimargaritaceae</taxon>
        <taxon>Tieghemiomyces</taxon>
    </lineage>
</organism>
<evidence type="ECO:0000256" key="1">
    <source>
        <dbReference type="ARBA" id="ARBA00007261"/>
    </source>
</evidence>
<name>A0A9W8A5T5_9FUNG</name>
<dbReference type="Pfam" id="PF22456">
    <property type="entry name" value="PqqF-like_C_4"/>
    <property type="match status" value="1"/>
</dbReference>
<feature type="domain" description="Peptidase M16 N-terminal" evidence="8">
    <location>
        <begin position="62"/>
        <end position="191"/>
    </location>
</feature>
<comment type="similarity">
    <text evidence="1">Belongs to the peptidase M16 family.</text>
</comment>
<dbReference type="InterPro" id="IPR001431">
    <property type="entry name" value="Pept_M16_Zn_BS"/>
</dbReference>
<dbReference type="GO" id="GO:0043171">
    <property type="term" value="P:peptide catabolic process"/>
    <property type="evidence" value="ECO:0007669"/>
    <property type="project" value="TreeGrafter"/>
</dbReference>
<comment type="caution">
    <text evidence="12">The sequence shown here is derived from an EMBL/GenBank/DDBJ whole genome shotgun (WGS) entry which is preliminary data.</text>
</comment>
<dbReference type="Pfam" id="PF00675">
    <property type="entry name" value="Peptidase_M16"/>
    <property type="match status" value="1"/>
</dbReference>
<dbReference type="PANTHER" id="PTHR43690:SF18">
    <property type="entry name" value="INSULIN-DEGRADING ENZYME-RELATED"/>
    <property type="match status" value="1"/>
</dbReference>
<dbReference type="EC" id="3.4.24.56" evidence="12"/>
<protein>
    <submittedName>
        <fullName evidence="12">Metalloprotease</fullName>
        <ecNumber evidence="12">3.4.24.56</ecNumber>
    </submittedName>
</protein>
<dbReference type="Gene3D" id="3.30.830.10">
    <property type="entry name" value="Metalloenzyme, LuxS/M16 peptidase-like"/>
    <property type="match status" value="4"/>
</dbReference>